<comment type="caution">
    <text evidence="10">The sequence shown here is derived from an EMBL/GenBank/DDBJ whole genome shotgun (WGS) entry which is preliminary data.</text>
</comment>
<keyword evidence="11" id="KW-1185">Reference proteome</keyword>
<keyword evidence="3" id="KW-0134">Cell wall</keyword>
<dbReference type="RefSeq" id="XP_040656039.1">
    <property type="nucleotide sequence ID" value="XM_040801006.1"/>
</dbReference>
<keyword evidence="5 9" id="KW-0732">Signal</keyword>
<dbReference type="SUPFAM" id="SSF51445">
    <property type="entry name" value="(Trans)glycosidases"/>
    <property type="match status" value="1"/>
</dbReference>
<dbReference type="GO" id="GO:0009277">
    <property type="term" value="C:fungal-type cell wall"/>
    <property type="evidence" value="ECO:0007669"/>
    <property type="project" value="TreeGrafter"/>
</dbReference>
<feature type="chain" id="PRO_5007580521" evidence="9">
    <location>
        <begin position="22"/>
        <end position="446"/>
    </location>
</feature>
<dbReference type="Gene3D" id="3.20.20.80">
    <property type="entry name" value="Glycosidases"/>
    <property type="match status" value="1"/>
</dbReference>
<evidence type="ECO:0000313" key="11">
    <source>
        <dbReference type="Proteomes" id="UP000076580"/>
    </source>
</evidence>
<reference evidence="10 11" key="1">
    <citation type="journal article" date="2016" name="Sci. Rep.">
        <title>Insights into Adaptations to a Near-Obligate Nematode Endoparasitic Lifestyle from the Finished Genome of Drechmeria coniospora.</title>
        <authorList>
            <person name="Zhang L."/>
            <person name="Zhou Z."/>
            <person name="Guo Q."/>
            <person name="Fokkens L."/>
            <person name="Miskei M."/>
            <person name="Pocsi I."/>
            <person name="Zhang W."/>
            <person name="Chen M."/>
            <person name="Wang L."/>
            <person name="Sun Y."/>
            <person name="Donzelli B.G."/>
            <person name="Gibson D.M."/>
            <person name="Nelson D.R."/>
            <person name="Luo J.G."/>
            <person name="Rep M."/>
            <person name="Liu H."/>
            <person name="Yang S."/>
            <person name="Wang J."/>
            <person name="Krasnoff S.B."/>
            <person name="Xu Y."/>
            <person name="Molnar I."/>
            <person name="Lin M."/>
        </authorList>
    </citation>
    <scope>NUCLEOTIDE SEQUENCE [LARGE SCALE GENOMIC DNA]</scope>
    <source>
        <strain evidence="10 11">ARSEF 6962</strain>
    </source>
</reference>
<evidence type="ECO:0000256" key="2">
    <source>
        <dbReference type="ARBA" id="ARBA00008773"/>
    </source>
</evidence>
<dbReference type="PANTHER" id="PTHR16631">
    <property type="entry name" value="GLUCAN 1,3-BETA-GLUCOSIDASE"/>
    <property type="match status" value="1"/>
</dbReference>
<evidence type="ECO:0000256" key="4">
    <source>
        <dbReference type="ARBA" id="ARBA00022525"/>
    </source>
</evidence>
<comment type="subcellular location">
    <subcellularLocation>
        <location evidence="1">Secreted</location>
        <location evidence="1">Cell wall</location>
    </subcellularLocation>
</comment>
<dbReference type="GO" id="GO:0009986">
    <property type="term" value="C:cell surface"/>
    <property type="evidence" value="ECO:0007669"/>
    <property type="project" value="TreeGrafter"/>
</dbReference>
<feature type="region of interest" description="Disordered" evidence="8">
    <location>
        <begin position="144"/>
        <end position="172"/>
    </location>
</feature>
<evidence type="ECO:0000256" key="3">
    <source>
        <dbReference type="ARBA" id="ARBA00022512"/>
    </source>
</evidence>
<organism evidence="10 11">
    <name type="scientific">Drechmeria coniospora</name>
    <name type="common">Nematophagous fungus</name>
    <name type="synonym">Meria coniospora</name>
    <dbReference type="NCBI Taxonomy" id="98403"/>
    <lineage>
        <taxon>Eukaryota</taxon>
        <taxon>Fungi</taxon>
        <taxon>Dikarya</taxon>
        <taxon>Ascomycota</taxon>
        <taxon>Pezizomycotina</taxon>
        <taxon>Sordariomycetes</taxon>
        <taxon>Hypocreomycetidae</taxon>
        <taxon>Hypocreales</taxon>
        <taxon>Ophiocordycipitaceae</taxon>
        <taxon>Drechmeria</taxon>
    </lineage>
</organism>
<dbReference type="InterPro" id="IPR000490">
    <property type="entry name" value="Glyco_hydro_17"/>
</dbReference>
<dbReference type="GeneID" id="63716332"/>
<sequence length="446" mass="47787">MAGGRLLLPAIVMALSWLAAGHPAGRQFHLKLTGTRGCRVAHPSTILIKYLVNLDRPTRVPHALTWVDNGGVPDSTTTDDVLLLEPNLAINGGSNKRRERKAPSALTRTRTRTCLPAIPAARASYSSPAGGKVRATIALSTRVSGSGIVKPSDPTRPDRPSPGKSTGGQGLLNISQSEAPVKLFGVSYAPYRADHRCKTAKDIQEDFRHLAGKYSVVRIYGTDCEQVGKAYPLAKAHGMKLFLGIWAPAAVREEAGKIVSGVKGDWSIVHTISVGNELVNNGQASAKQMVSAIKTARSILRSAGYRGPVVTVDTAAATRAHPVLCEESDYCAINAHAFFDSTASAPRAGKWLRETVSSVRSVLSTPKEIIVTETGWPTRGDINGVAIPGMDNQKAALDSIRREFAATPGRVILFSAFNDMWKRRESATFNAEQFWGIDGAVAFSDL</sequence>
<evidence type="ECO:0000256" key="7">
    <source>
        <dbReference type="RuleBase" id="RU004335"/>
    </source>
</evidence>
<comment type="similarity">
    <text evidence="2 7">Belongs to the glycosyl hydrolase 17 family.</text>
</comment>
<dbReference type="GO" id="GO:0071555">
    <property type="term" value="P:cell wall organization"/>
    <property type="evidence" value="ECO:0007669"/>
    <property type="project" value="TreeGrafter"/>
</dbReference>
<dbReference type="Proteomes" id="UP000076580">
    <property type="component" value="Chromosome 02"/>
</dbReference>
<dbReference type="STRING" id="98403.A0A151GHU3"/>
<protein>
    <submittedName>
        <fullName evidence="10">Cell wall glucanase</fullName>
    </submittedName>
</protein>
<dbReference type="GO" id="GO:0042973">
    <property type="term" value="F:glucan endo-1,3-beta-D-glucosidase activity"/>
    <property type="evidence" value="ECO:0007669"/>
    <property type="project" value="TreeGrafter"/>
</dbReference>
<evidence type="ECO:0000256" key="1">
    <source>
        <dbReference type="ARBA" id="ARBA00004191"/>
    </source>
</evidence>
<dbReference type="InterPro" id="IPR050732">
    <property type="entry name" value="Beta-glucan_modifiers"/>
</dbReference>
<dbReference type="EMBL" id="LAYC01000002">
    <property type="protein sequence ID" value="KYK56687.1"/>
    <property type="molecule type" value="Genomic_DNA"/>
</dbReference>
<dbReference type="InterPro" id="IPR017853">
    <property type="entry name" value="GH"/>
</dbReference>
<dbReference type="PANTHER" id="PTHR16631:SF14">
    <property type="entry name" value="FAMILY 17 GLUCOSIDASE SCW10-RELATED"/>
    <property type="match status" value="1"/>
</dbReference>
<dbReference type="Pfam" id="PF00332">
    <property type="entry name" value="Glyco_hydro_17"/>
    <property type="match status" value="1"/>
</dbReference>
<dbReference type="AlphaFoldDB" id="A0A151GHU3"/>
<feature type="signal peptide" evidence="9">
    <location>
        <begin position="1"/>
        <end position="21"/>
    </location>
</feature>
<keyword evidence="6" id="KW-0378">Hydrolase</keyword>
<keyword evidence="4" id="KW-0964">Secreted</keyword>
<dbReference type="FunCoup" id="A0A151GHU3">
    <property type="interactions" value="88"/>
</dbReference>
<dbReference type="GO" id="GO:0005576">
    <property type="term" value="C:extracellular region"/>
    <property type="evidence" value="ECO:0007669"/>
    <property type="project" value="TreeGrafter"/>
</dbReference>
<evidence type="ECO:0000256" key="5">
    <source>
        <dbReference type="ARBA" id="ARBA00022729"/>
    </source>
</evidence>
<evidence type="ECO:0000256" key="9">
    <source>
        <dbReference type="SAM" id="SignalP"/>
    </source>
</evidence>
<evidence type="ECO:0000256" key="6">
    <source>
        <dbReference type="ARBA" id="ARBA00022801"/>
    </source>
</evidence>
<proteinExistence type="inferred from homology"/>
<accession>A0A151GHU3</accession>
<evidence type="ECO:0000256" key="8">
    <source>
        <dbReference type="SAM" id="MobiDB-lite"/>
    </source>
</evidence>
<evidence type="ECO:0000313" key="10">
    <source>
        <dbReference type="EMBL" id="KYK56687.1"/>
    </source>
</evidence>
<gene>
    <name evidence="10" type="ORF">DCS_03689</name>
</gene>
<name>A0A151GHU3_DRECN</name>
<dbReference type="GO" id="GO:0005975">
    <property type="term" value="P:carbohydrate metabolic process"/>
    <property type="evidence" value="ECO:0007669"/>
    <property type="project" value="InterPro"/>
</dbReference>
<dbReference type="InParanoid" id="A0A151GHU3"/>